<evidence type="ECO:0000313" key="5">
    <source>
        <dbReference type="Proteomes" id="UP000007797"/>
    </source>
</evidence>
<dbReference type="STRING" id="1054147.F4QDZ7"/>
<keyword evidence="4" id="KW-0346">Stress response</keyword>
<dbReference type="InterPro" id="IPR013126">
    <property type="entry name" value="Hsp_70_fam"/>
</dbReference>
<dbReference type="SUPFAM" id="SSF53067">
    <property type="entry name" value="Actin-like ATPase domain"/>
    <property type="match status" value="2"/>
</dbReference>
<dbReference type="Pfam" id="PF00012">
    <property type="entry name" value="HSP70"/>
    <property type="match status" value="1"/>
</dbReference>
<organism evidence="4 5">
    <name type="scientific">Cavenderia fasciculata</name>
    <name type="common">Slime mold</name>
    <name type="synonym">Dictyostelium fasciculatum</name>
    <dbReference type="NCBI Taxonomy" id="261658"/>
    <lineage>
        <taxon>Eukaryota</taxon>
        <taxon>Amoebozoa</taxon>
        <taxon>Evosea</taxon>
        <taxon>Eumycetozoa</taxon>
        <taxon>Dictyostelia</taxon>
        <taxon>Acytosteliales</taxon>
        <taxon>Cavenderiaceae</taxon>
        <taxon>Cavenderia</taxon>
    </lineage>
</organism>
<evidence type="ECO:0000256" key="1">
    <source>
        <dbReference type="ARBA" id="ARBA00022741"/>
    </source>
</evidence>
<dbReference type="PRINTS" id="PR00301">
    <property type="entry name" value="HEATSHOCK70"/>
</dbReference>
<dbReference type="Gene3D" id="2.60.34.10">
    <property type="entry name" value="Substrate Binding Domain Of DNAk, Chain A, domain 1"/>
    <property type="match status" value="1"/>
</dbReference>
<dbReference type="EMBL" id="GL883029">
    <property type="protein sequence ID" value="EGG13944.1"/>
    <property type="molecule type" value="Genomic_DNA"/>
</dbReference>
<dbReference type="GO" id="GO:0140662">
    <property type="term" value="F:ATP-dependent protein folding chaperone"/>
    <property type="evidence" value="ECO:0007669"/>
    <property type="project" value="InterPro"/>
</dbReference>
<dbReference type="OrthoDB" id="434160at2759"/>
<accession>F4QDZ7</accession>
<dbReference type="Proteomes" id="UP000007797">
    <property type="component" value="Unassembled WGS sequence"/>
</dbReference>
<dbReference type="InterPro" id="IPR043129">
    <property type="entry name" value="ATPase_NBD"/>
</dbReference>
<name>F4QDZ7_CACFS</name>
<gene>
    <name evidence="4" type="ORF">DFA_11705</name>
</gene>
<dbReference type="PANTHER" id="PTHR19375">
    <property type="entry name" value="HEAT SHOCK PROTEIN 70KDA"/>
    <property type="match status" value="1"/>
</dbReference>
<dbReference type="GeneID" id="14865873"/>
<keyword evidence="5" id="KW-1185">Reference proteome</keyword>
<dbReference type="KEGG" id="dfa:DFA_11705"/>
<dbReference type="Gene3D" id="3.30.420.40">
    <property type="match status" value="2"/>
</dbReference>
<evidence type="ECO:0000256" key="3">
    <source>
        <dbReference type="RuleBase" id="RU003322"/>
    </source>
</evidence>
<proteinExistence type="inferred from homology"/>
<dbReference type="RefSeq" id="XP_004350652.1">
    <property type="nucleotide sequence ID" value="XM_004350601.1"/>
</dbReference>
<comment type="similarity">
    <text evidence="3">Belongs to the heat shock protein 70 family.</text>
</comment>
<dbReference type="SUPFAM" id="SSF100920">
    <property type="entry name" value="Heat shock protein 70kD (HSP70), peptide-binding domain"/>
    <property type="match status" value="1"/>
</dbReference>
<evidence type="ECO:0000256" key="2">
    <source>
        <dbReference type="ARBA" id="ARBA00022840"/>
    </source>
</evidence>
<sequence length="697" mass="79871">MIITSQPTTNQLSVGIQVGSTNCAVALGYTESSIHIIPNQYGNTTIPLIIAFSKTDNTVIVGEEASYLCYRESPDDQYDIINLNGWKEILDYLFDNAKGDRQLEMNENNESLLSRLVDGKIKIRWYGVDQYKEIADLLQLVVDHLAEMVNLFTGNKRVMTVCFAVPHYFGDGQRRVVKECLAESPTFQQSSLFVRNEMTMTCYPHLYHKRNSSEIICIVGYNAGESYTSVTLFLYDEGIYEMLEDHQNKPIGGGKRFTQALVDYFCLNHPMLQGKKVLRKKRLFRACKYLKESLSTMLNSERELDCLLVLDCKSGKEEVLDLQLTMSRAKFEDLTRNIVREHREFIESIVDQWQIKNLDNKNINYNTKISYIVAGGGMTNMPCIRTMLKGSFPQASLLGVDTKSYGDPSVMPSYGGVSIMMHSLAQPQQWVGFSDYTSLGVGYEANDGSMIQVIPRNSFIPSSRSAQIVMDTNNTPYFNLNIYYGQRSLVKDNFYIGSLNYIKLDETKSKGETTINVKFQIGIDYQLKVWVDSIDYHDFTYISPSESDTEKWSPPRTTLKCYNQGEIMDPVVVDYPDEFITNIDKFKIDIPMLENLITQAELYNDRDLENCNNAKNMLKKLVYRGREVLESKVSQEEIDQPTMITVETLLNQSLYWLVDNPSLFAIDYELRHDRLTEQLTYLDCLKTKGELLLEEVD</sequence>
<dbReference type="Gene3D" id="3.90.640.10">
    <property type="entry name" value="Actin, Chain A, domain 4"/>
    <property type="match status" value="1"/>
</dbReference>
<dbReference type="Gene3D" id="3.30.30.30">
    <property type="match status" value="1"/>
</dbReference>
<dbReference type="GO" id="GO:0005524">
    <property type="term" value="F:ATP binding"/>
    <property type="evidence" value="ECO:0007669"/>
    <property type="project" value="UniProtKB-KW"/>
</dbReference>
<dbReference type="AlphaFoldDB" id="F4QDZ7"/>
<reference evidence="5" key="1">
    <citation type="journal article" date="2011" name="Genome Res.">
        <title>Phylogeny-wide analysis of social amoeba genomes highlights ancient origins for complex intercellular communication.</title>
        <authorList>
            <person name="Heidel A.J."/>
            <person name="Lawal H.M."/>
            <person name="Felder M."/>
            <person name="Schilde C."/>
            <person name="Helps N.R."/>
            <person name="Tunggal B."/>
            <person name="Rivero F."/>
            <person name="John U."/>
            <person name="Schleicher M."/>
            <person name="Eichinger L."/>
            <person name="Platzer M."/>
            <person name="Noegel A.A."/>
            <person name="Schaap P."/>
            <person name="Gloeckner G."/>
        </authorList>
    </citation>
    <scope>NUCLEOTIDE SEQUENCE [LARGE SCALE GENOMIC DNA]</scope>
    <source>
        <strain evidence="5">SH3</strain>
    </source>
</reference>
<keyword evidence="1 3" id="KW-0547">Nucleotide-binding</keyword>
<dbReference type="InterPro" id="IPR029047">
    <property type="entry name" value="HSP70_peptide-bd_sf"/>
</dbReference>
<evidence type="ECO:0000313" key="4">
    <source>
        <dbReference type="EMBL" id="EGG13944.1"/>
    </source>
</evidence>
<keyword evidence="2 3" id="KW-0067">ATP-binding</keyword>
<protein>
    <submittedName>
        <fullName evidence="4">Protein heat shock protein Hsp70</fullName>
    </submittedName>
</protein>